<evidence type="ECO:0000256" key="4">
    <source>
        <dbReference type="ARBA" id="ARBA00022679"/>
    </source>
</evidence>
<dbReference type="PROSITE" id="PS50263">
    <property type="entry name" value="CN_HYDROLASE"/>
    <property type="match status" value="1"/>
</dbReference>
<dbReference type="InterPro" id="IPR045378">
    <property type="entry name" value="LNT_N"/>
</dbReference>
<feature type="transmembrane region" description="Helical" evidence="9">
    <location>
        <begin position="26"/>
        <end position="44"/>
    </location>
</feature>
<keyword evidence="6 9" id="KW-1133">Transmembrane helix</keyword>
<evidence type="ECO:0000256" key="5">
    <source>
        <dbReference type="ARBA" id="ARBA00022692"/>
    </source>
</evidence>
<reference evidence="11 12" key="1">
    <citation type="submission" date="2016-12" db="EMBL/GenBank/DDBJ databases">
        <authorList>
            <person name="Song W.-J."/>
            <person name="Kurnit D.M."/>
        </authorList>
    </citation>
    <scope>NUCLEOTIDE SEQUENCE [LARGE SCALE GENOMIC DNA]</scope>
    <source>
        <strain evidence="11 12">DSM 11393</strain>
    </source>
</reference>
<gene>
    <name evidence="9" type="primary">lnt</name>
    <name evidence="11" type="ORF">SAMN02745728_00522</name>
</gene>
<dbReference type="GO" id="GO:0016410">
    <property type="term" value="F:N-acyltransferase activity"/>
    <property type="evidence" value="ECO:0007669"/>
    <property type="project" value="UniProtKB-UniRule"/>
</dbReference>
<feature type="transmembrane region" description="Helical" evidence="9">
    <location>
        <begin position="114"/>
        <end position="137"/>
    </location>
</feature>
<keyword evidence="12" id="KW-1185">Reference proteome</keyword>
<feature type="transmembrane region" description="Helical" evidence="9">
    <location>
        <begin position="232"/>
        <end position="251"/>
    </location>
</feature>
<dbReference type="Proteomes" id="UP000186469">
    <property type="component" value="Unassembled WGS sequence"/>
</dbReference>
<name>A0A1M7S6L8_9BACT</name>
<dbReference type="STRING" id="1121455.SAMN02745728_00522"/>
<sequence length="559" mass="63233">MKNTLKKLQAHPNTAAQINLSSKQKIFCGIIGILGFCLGMPNFMTKDFGIGGFLPALPILVILFPLCLSIFSFSANSRFEAFKNSWLTSVLAFSASLYWLAYPLSNQGGLPVFVTIPFVLLVGAYLALYPALFSVLFQITLTRFKPYSPILCFIATFLWYFQEVLCSLMFTGFPWLNLSMAFVPWTICIQLVSICGAYFLAGIIAGIALLFFQSFLIVINQEQKNFKVSLPIFSLLAIFLSSWLGFGYLQLKNDNTLTEMFSPFKQETNKIDNLNNKLEVILVQANISQDQKWDRKYFLQTINAHKQLSLEALSKHQNPENPPLVIWAETTMPFDTKAGVSFFEDLKEFVGNNNFLLLFGHISFDEGDYLFNHPRNQAGIISNNGEYLGSYSKAHLVPFGEYIPFYIDRIPFIYEVFQGILQGVGTFIPGDINQKFNSIQLRNNTRLDMGMLICYESIFPNIATKRASSANLLINISNDAWFGKSAAPIQHLYLSALRAVEQGRYLVRCTNSGISAVVNDKGQIITHSSLFKTEFIHAEVELINRNTFYHNISNWLNIF</sequence>
<dbReference type="AlphaFoldDB" id="A0A1M7S6L8"/>
<dbReference type="InterPro" id="IPR004563">
    <property type="entry name" value="Apolipo_AcylTrfase"/>
</dbReference>
<feature type="transmembrane region" description="Helical" evidence="9">
    <location>
        <begin position="85"/>
        <end position="102"/>
    </location>
</feature>
<organism evidence="11 12">
    <name type="scientific">Desulfovibrio litoralis DSM 11393</name>
    <dbReference type="NCBI Taxonomy" id="1121455"/>
    <lineage>
        <taxon>Bacteria</taxon>
        <taxon>Pseudomonadati</taxon>
        <taxon>Thermodesulfobacteriota</taxon>
        <taxon>Desulfovibrionia</taxon>
        <taxon>Desulfovibrionales</taxon>
        <taxon>Desulfovibrionaceae</taxon>
        <taxon>Desulfovibrio</taxon>
    </lineage>
</organism>
<dbReference type="UniPathway" id="UPA00666"/>
<dbReference type="RefSeq" id="WP_072696229.1">
    <property type="nucleotide sequence ID" value="NZ_FRDI01000003.1"/>
</dbReference>
<feature type="domain" description="CN hydrolase" evidence="10">
    <location>
        <begin position="283"/>
        <end position="542"/>
    </location>
</feature>
<dbReference type="GO" id="GO:0005886">
    <property type="term" value="C:plasma membrane"/>
    <property type="evidence" value="ECO:0007669"/>
    <property type="project" value="UniProtKB-SubCell"/>
</dbReference>
<dbReference type="Pfam" id="PF00795">
    <property type="entry name" value="CN_hydrolase"/>
    <property type="match status" value="1"/>
</dbReference>
<feature type="transmembrane region" description="Helical" evidence="9">
    <location>
        <begin position="182"/>
        <end position="212"/>
    </location>
</feature>
<dbReference type="Gene3D" id="3.60.110.10">
    <property type="entry name" value="Carbon-nitrogen hydrolase"/>
    <property type="match status" value="1"/>
</dbReference>
<dbReference type="CDD" id="cd07571">
    <property type="entry name" value="ALP_N-acyl_transferase"/>
    <property type="match status" value="1"/>
</dbReference>
<evidence type="ECO:0000256" key="2">
    <source>
        <dbReference type="ARBA" id="ARBA00010065"/>
    </source>
</evidence>
<dbReference type="SUPFAM" id="SSF56317">
    <property type="entry name" value="Carbon-nitrogen hydrolase"/>
    <property type="match status" value="1"/>
</dbReference>
<evidence type="ECO:0000256" key="3">
    <source>
        <dbReference type="ARBA" id="ARBA00022475"/>
    </source>
</evidence>
<evidence type="ECO:0000256" key="9">
    <source>
        <dbReference type="HAMAP-Rule" id="MF_01148"/>
    </source>
</evidence>
<evidence type="ECO:0000313" key="11">
    <source>
        <dbReference type="EMBL" id="SHN54329.1"/>
    </source>
</evidence>
<comment type="pathway">
    <text evidence="9">Protein modification; lipoprotein biosynthesis (N-acyl transfer).</text>
</comment>
<evidence type="ECO:0000256" key="1">
    <source>
        <dbReference type="ARBA" id="ARBA00004651"/>
    </source>
</evidence>
<evidence type="ECO:0000259" key="10">
    <source>
        <dbReference type="PROSITE" id="PS50263"/>
    </source>
</evidence>
<keyword evidence="11" id="KW-0449">Lipoprotein</keyword>
<evidence type="ECO:0000256" key="7">
    <source>
        <dbReference type="ARBA" id="ARBA00023136"/>
    </source>
</evidence>
<evidence type="ECO:0000256" key="6">
    <source>
        <dbReference type="ARBA" id="ARBA00022989"/>
    </source>
</evidence>
<dbReference type="InterPro" id="IPR003010">
    <property type="entry name" value="C-N_Hydrolase"/>
</dbReference>
<keyword evidence="4 9" id="KW-0808">Transferase</keyword>
<dbReference type="EMBL" id="FRDI01000003">
    <property type="protein sequence ID" value="SHN54329.1"/>
    <property type="molecule type" value="Genomic_DNA"/>
</dbReference>
<dbReference type="Pfam" id="PF20154">
    <property type="entry name" value="LNT_N"/>
    <property type="match status" value="1"/>
</dbReference>
<accession>A0A1M7S6L8</accession>
<dbReference type="PANTHER" id="PTHR38686">
    <property type="entry name" value="APOLIPOPROTEIN N-ACYLTRANSFERASE"/>
    <property type="match status" value="1"/>
</dbReference>
<dbReference type="EC" id="2.3.1.269" evidence="9"/>
<keyword evidence="7 9" id="KW-0472">Membrane</keyword>
<proteinExistence type="inferred from homology"/>
<evidence type="ECO:0000313" key="12">
    <source>
        <dbReference type="Proteomes" id="UP000186469"/>
    </source>
</evidence>
<keyword evidence="5 9" id="KW-0812">Transmembrane</keyword>
<comment type="subcellular location">
    <subcellularLocation>
        <location evidence="1 9">Cell membrane</location>
        <topology evidence="1 9">Multi-pass membrane protein</topology>
    </subcellularLocation>
</comment>
<dbReference type="GO" id="GO:0042158">
    <property type="term" value="P:lipoprotein biosynthetic process"/>
    <property type="evidence" value="ECO:0007669"/>
    <property type="project" value="UniProtKB-UniRule"/>
</dbReference>
<comment type="similarity">
    <text evidence="2 9">Belongs to the CN hydrolase family. Apolipoprotein N-acyltransferase subfamily.</text>
</comment>
<keyword evidence="8 9" id="KW-0012">Acyltransferase</keyword>
<dbReference type="HAMAP" id="MF_01148">
    <property type="entry name" value="Lnt"/>
    <property type="match status" value="1"/>
</dbReference>
<protein>
    <recommendedName>
        <fullName evidence="9">Apolipoprotein N-acyltransferase</fullName>
        <shortName evidence="9">ALP N-acyltransferase</shortName>
        <ecNumber evidence="9">2.3.1.269</ecNumber>
    </recommendedName>
</protein>
<comment type="catalytic activity">
    <reaction evidence="9">
        <text>N-terminal S-1,2-diacyl-sn-glyceryl-L-cysteinyl-[lipoprotein] + a glycerophospholipid = N-acyl-S-1,2-diacyl-sn-glyceryl-L-cysteinyl-[lipoprotein] + a 2-acyl-sn-glycero-3-phospholipid + H(+)</text>
        <dbReference type="Rhea" id="RHEA:48228"/>
        <dbReference type="Rhea" id="RHEA-COMP:14681"/>
        <dbReference type="Rhea" id="RHEA-COMP:14684"/>
        <dbReference type="ChEBI" id="CHEBI:15378"/>
        <dbReference type="ChEBI" id="CHEBI:136912"/>
        <dbReference type="ChEBI" id="CHEBI:140656"/>
        <dbReference type="ChEBI" id="CHEBI:140657"/>
        <dbReference type="ChEBI" id="CHEBI:140660"/>
        <dbReference type="EC" id="2.3.1.269"/>
    </reaction>
</comment>
<feature type="transmembrane region" description="Helical" evidence="9">
    <location>
        <begin position="149"/>
        <end position="170"/>
    </location>
</feature>
<feature type="transmembrane region" description="Helical" evidence="9">
    <location>
        <begin position="50"/>
        <end position="73"/>
    </location>
</feature>
<keyword evidence="3 9" id="KW-1003">Cell membrane</keyword>
<dbReference type="PANTHER" id="PTHR38686:SF1">
    <property type="entry name" value="APOLIPOPROTEIN N-ACYLTRANSFERASE"/>
    <property type="match status" value="1"/>
</dbReference>
<evidence type="ECO:0000256" key="8">
    <source>
        <dbReference type="ARBA" id="ARBA00023315"/>
    </source>
</evidence>
<dbReference type="NCBIfam" id="TIGR00546">
    <property type="entry name" value="lnt"/>
    <property type="match status" value="1"/>
</dbReference>
<dbReference type="InterPro" id="IPR036526">
    <property type="entry name" value="C-N_Hydrolase_sf"/>
</dbReference>
<comment type="function">
    <text evidence="9">Catalyzes the phospholipid dependent N-acylation of the N-terminal cysteine of apolipoprotein, the last step in lipoprotein maturation.</text>
</comment>
<dbReference type="OrthoDB" id="9804277at2"/>